<dbReference type="Gene3D" id="2.60.40.10">
    <property type="entry name" value="Immunoglobulins"/>
    <property type="match status" value="3"/>
</dbReference>
<name>A0A916QAZ6_9FIRM</name>
<dbReference type="AlphaFoldDB" id="A0A916QAZ6"/>
<protein>
    <recommendedName>
        <fullName evidence="1">Bacterial Ig-like domain-containing protein</fullName>
    </recommendedName>
</protein>
<comment type="caution">
    <text evidence="2">The sequence shown here is derived from an EMBL/GenBank/DDBJ whole genome shotgun (WGS) entry which is preliminary data.</text>
</comment>
<evidence type="ECO:0000313" key="3">
    <source>
        <dbReference type="Proteomes" id="UP000613208"/>
    </source>
</evidence>
<accession>A0A916QAZ6</accession>
<dbReference type="Pfam" id="PF19077">
    <property type="entry name" value="Big_13"/>
    <property type="match status" value="1"/>
</dbReference>
<dbReference type="Proteomes" id="UP000613208">
    <property type="component" value="Unassembled WGS sequence"/>
</dbReference>
<dbReference type="EMBL" id="BLYI01000052">
    <property type="protein sequence ID" value="GFO86145.1"/>
    <property type="molecule type" value="Genomic_DNA"/>
</dbReference>
<dbReference type="InterPro" id="IPR044016">
    <property type="entry name" value="Big_13"/>
</dbReference>
<evidence type="ECO:0000313" key="2">
    <source>
        <dbReference type="EMBL" id="GFO86145.1"/>
    </source>
</evidence>
<gene>
    <name evidence="2" type="ORF">ANBU17_24920</name>
</gene>
<organism evidence="2 3">
    <name type="scientific">Anaerostipes butyraticus</name>
    <dbReference type="NCBI Taxonomy" id="645466"/>
    <lineage>
        <taxon>Bacteria</taxon>
        <taxon>Bacillati</taxon>
        <taxon>Bacillota</taxon>
        <taxon>Clostridia</taxon>
        <taxon>Lachnospirales</taxon>
        <taxon>Lachnospiraceae</taxon>
        <taxon>Anaerostipes</taxon>
    </lineage>
</organism>
<dbReference type="RefSeq" id="WP_201311817.1">
    <property type="nucleotide sequence ID" value="NZ_BLYI01000052.1"/>
</dbReference>
<evidence type="ECO:0000259" key="1">
    <source>
        <dbReference type="Pfam" id="PF19077"/>
    </source>
</evidence>
<dbReference type="Pfam" id="PF09136">
    <property type="entry name" value="Glucodextran_B"/>
    <property type="match status" value="1"/>
</dbReference>
<keyword evidence="3" id="KW-1185">Reference proteome</keyword>
<proteinExistence type="predicted"/>
<reference evidence="2" key="1">
    <citation type="submission" date="2020-06" db="EMBL/GenBank/DDBJ databases">
        <title>Characterization of fructooligosaccharide metabolism and fructooligosaccharide-degrading enzymes in human commensal butyrate producers.</title>
        <authorList>
            <person name="Tanno H."/>
            <person name="Fujii T."/>
            <person name="Hirano K."/>
            <person name="Maeno S."/>
            <person name="Tonozuka T."/>
            <person name="Sakamoto M."/>
            <person name="Ohkuma M."/>
            <person name="Tochio T."/>
            <person name="Endo A."/>
        </authorList>
    </citation>
    <scope>NUCLEOTIDE SEQUENCE</scope>
    <source>
        <strain evidence="2">JCM 17466</strain>
    </source>
</reference>
<dbReference type="InterPro" id="IPR013783">
    <property type="entry name" value="Ig-like_fold"/>
</dbReference>
<feature type="domain" description="Bacterial Ig-like" evidence="1">
    <location>
        <begin position="93"/>
        <end position="177"/>
    </location>
</feature>
<sequence length="293" mass="31031">MLKKVTITAFGQDYTCTKESGNTWKVSVVTPNTSSYNQEGHYYPIVVKAEDEAGNVKTVDTNDQTLGNLLKLVVKETVAPTINITSPTAGTKTAQKRPTIAFTITDNDSGVDESTVKLNFNGQEYTTSNFTRQEVSSGYKYEYTPDTDLPDDEYTATVNASDNDGNAATPKSVTFEVYAAAPTLSVTSPAEDLVTNQPTVAYSATTNGESLTVKVNGVPQTVNLSGGTATGTLTLSEGENTIISAATSETGIETSITRTVTLDTKAPVISAIEISENPANTGETIVFTITVTD</sequence>